<sequence length="324" mass="36550">MDPVRADLHGLKLLHQVLPPALWTTAAGISSLLVFMGTGQGTMTQDFLVSQKSMLFDSVQACIELFSRMETRNAQDPTTAITYQNPSIYGQVNLWYSCHPSVRMDNNLYGLLTMTEKFLPYFSEELRRSWLAFLGLLADCDPMQVPEAPRRSWEEVYRWIVETGLMGFGSGLAPFQFTNNIVLGGLATAPSPAAMAQWICANKSYGAFTGLGVMGFRLTKTSSPAAVRAAFICFYSWLDRWLTANDKEILRFNTIFVEQLLCKVGRWNNRLQTMARINLQEEARRIFEGIDWESGANIEDHTKFPIPSSGAFPIEIFRRIVEEG</sequence>
<name>A0AAD7N1L5_9AGAR</name>
<organism evidence="1 2">
    <name type="scientific">Mycena metata</name>
    <dbReference type="NCBI Taxonomy" id="1033252"/>
    <lineage>
        <taxon>Eukaryota</taxon>
        <taxon>Fungi</taxon>
        <taxon>Dikarya</taxon>
        <taxon>Basidiomycota</taxon>
        <taxon>Agaricomycotina</taxon>
        <taxon>Agaricomycetes</taxon>
        <taxon>Agaricomycetidae</taxon>
        <taxon>Agaricales</taxon>
        <taxon>Marasmiineae</taxon>
        <taxon>Mycenaceae</taxon>
        <taxon>Mycena</taxon>
    </lineage>
</organism>
<dbReference type="AlphaFoldDB" id="A0AAD7N1L5"/>
<gene>
    <name evidence="1" type="ORF">B0H16DRAFT_1324430</name>
</gene>
<reference evidence="1" key="1">
    <citation type="submission" date="2023-03" db="EMBL/GenBank/DDBJ databases">
        <title>Massive genome expansion in bonnet fungi (Mycena s.s.) driven by repeated elements and novel gene families across ecological guilds.</title>
        <authorList>
            <consortium name="Lawrence Berkeley National Laboratory"/>
            <person name="Harder C.B."/>
            <person name="Miyauchi S."/>
            <person name="Viragh M."/>
            <person name="Kuo A."/>
            <person name="Thoen E."/>
            <person name="Andreopoulos B."/>
            <person name="Lu D."/>
            <person name="Skrede I."/>
            <person name="Drula E."/>
            <person name="Henrissat B."/>
            <person name="Morin E."/>
            <person name="Kohler A."/>
            <person name="Barry K."/>
            <person name="LaButti K."/>
            <person name="Morin E."/>
            <person name="Salamov A."/>
            <person name="Lipzen A."/>
            <person name="Mereny Z."/>
            <person name="Hegedus B."/>
            <person name="Baldrian P."/>
            <person name="Stursova M."/>
            <person name="Weitz H."/>
            <person name="Taylor A."/>
            <person name="Grigoriev I.V."/>
            <person name="Nagy L.G."/>
            <person name="Martin F."/>
            <person name="Kauserud H."/>
        </authorList>
    </citation>
    <scope>NUCLEOTIDE SEQUENCE</scope>
    <source>
        <strain evidence="1">CBHHK182m</strain>
    </source>
</reference>
<evidence type="ECO:0000313" key="2">
    <source>
        <dbReference type="Proteomes" id="UP001215598"/>
    </source>
</evidence>
<dbReference type="EMBL" id="JARKIB010000103">
    <property type="protein sequence ID" value="KAJ7740347.1"/>
    <property type="molecule type" value="Genomic_DNA"/>
</dbReference>
<accession>A0AAD7N1L5</accession>
<evidence type="ECO:0000313" key="1">
    <source>
        <dbReference type="EMBL" id="KAJ7740347.1"/>
    </source>
</evidence>
<protein>
    <submittedName>
        <fullName evidence="1">Uncharacterized protein</fullName>
    </submittedName>
</protein>
<dbReference type="Proteomes" id="UP001215598">
    <property type="component" value="Unassembled WGS sequence"/>
</dbReference>
<keyword evidence="2" id="KW-1185">Reference proteome</keyword>
<proteinExistence type="predicted"/>
<comment type="caution">
    <text evidence="1">The sequence shown here is derived from an EMBL/GenBank/DDBJ whole genome shotgun (WGS) entry which is preliminary data.</text>
</comment>